<dbReference type="InterPro" id="IPR000719">
    <property type="entry name" value="Prot_kinase_dom"/>
</dbReference>
<reference evidence="22" key="2">
    <citation type="submission" date="2025-09" db="UniProtKB">
        <authorList>
            <consortium name="Ensembl"/>
        </authorList>
    </citation>
    <scope>IDENTIFICATION</scope>
</reference>
<evidence type="ECO:0000256" key="3">
    <source>
        <dbReference type="ARBA" id="ARBA00012406"/>
    </source>
</evidence>
<evidence type="ECO:0000259" key="21">
    <source>
        <dbReference type="PROSITE" id="PS50011"/>
    </source>
</evidence>
<evidence type="ECO:0000256" key="19">
    <source>
        <dbReference type="SAM" id="MobiDB-lite"/>
    </source>
</evidence>
<dbReference type="FunFam" id="1.10.510.10:FF:000076">
    <property type="entry name" value="Mitogen-activated protein kinase kinase kinase"/>
    <property type="match status" value="1"/>
</dbReference>
<dbReference type="PANTHER" id="PTHR44329">
    <property type="entry name" value="SERINE/THREONINE-PROTEIN KINASE TNNI3K-RELATED"/>
    <property type="match status" value="1"/>
</dbReference>
<dbReference type="CDD" id="cd12059">
    <property type="entry name" value="SH3_MLK1-3"/>
    <property type="match status" value="1"/>
</dbReference>
<feature type="region of interest" description="Disordered" evidence="19">
    <location>
        <begin position="622"/>
        <end position="642"/>
    </location>
</feature>
<comment type="activity regulation">
    <text evidence="13">Homodimerization via the leucine zipper domains is required for autophosphorylation.</text>
</comment>
<evidence type="ECO:0000256" key="14">
    <source>
        <dbReference type="PIRSR" id="PIRSR000556-1"/>
    </source>
</evidence>
<comment type="subunit">
    <text evidence="13">Homodimer.</text>
</comment>
<dbReference type="Pfam" id="PF07714">
    <property type="entry name" value="PK_Tyr_Ser-Thr"/>
    <property type="match status" value="1"/>
</dbReference>
<dbReference type="GO" id="GO:0045892">
    <property type="term" value="P:negative regulation of DNA-templated transcription"/>
    <property type="evidence" value="ECO:0007669"/>
    <property type="project" value="Ensembl"/>
</dbReference>
<keyword evidence="23" id="KW-1185">Reference proteome</keyword>
<evidence type="ECO:0000256" key="13">
    <source>
        <dbReference type="PIRNR" id="PIRNR000556"/>
    </source>
</evidence>
<dbReference type="InterPro" id="IPR036028">
    <property type="entry name" value="SH3-like_dom_sf"/>
</dbReference>
<evidence type="ECO:0000256" key="2">
    <source>
        <dbReference type="ARBA" id="ARBA00006529"/>
    </source>
</evidence>
<dbReference type="InterPro" id="IPR017441">
    <property type="entry name" value="Protein_kinase_ATP_BS"/>
</dbReference>
<dbReference type="GO" id="GO:0005524">
    <property type="term" value="F:ATP binding"/>
    <property type="evidence" value="ECO:0007669"/>
    <property type="project" value="UniProtKB-UniRule"/>
</dbReference>
<dbReference type="SMART" id="SM00326">
    <property type="entry name" value="SH3"/>
    <property type="match status" value="1"/>
</dbReference>
<evidence type="ECO:0000256" key="17">
    <source>
        <dbReference type="PROSITE-ProRule" id="PRU10141"/>
    </source>
</evidence>
<dbReference type="SUPFAM" id="SSF56112">
    <property type="entry name" value="Protein kinase-like (PK-like)"/>
    <property type="match status" value="1"/>
</dbReference>
<comment type="cofactor">
    <cofactor evidence="1">
        <name>Mg(2+)</name>
        <dbReference type="ChEBI" id="CHEBI:18420"/>
    </cofactor>
</comment>
<dbReference type="GO" id="GO:0043065">
    <property type="term" value="P:positive regulation of apoptotic process"/>
    <property type="evidence" value="ECO:0007669"/>
    <property type="project" value="TreeGrafter"/>
</dbReference>
<evidence type="ECO:0000313" key="23">
    <source>
        <dbReference type="Proteomes" id="UP000233220"/>
    </source>
</evidence>
<evidence type="ECO:0000256" key="10">
    <source>
        <dbReference type="ARBA" id="ARBA00022840"/>
    </source>
</evidence>
<dbReference type="Pfam" id="PF14604">
    <property type="entry name" value="SH3_9"/>
    <property type="match status" value="1"/>
</dbReference>
<evidence type="ECO:0000256" key="16">
    <source>
        <dbReference type="PROSITE-ProRule" id="PRU00192"/>
    </source>
</evidence>
<proteinExistence type="inferred from homology"/>
<dbReference type="PRINTS" id="PR00452">
    <property type="entry name" value="SH3DOMAIN"/>
</dbReference>
<feature type="coiled-coil region" evidence="18">
    <location>
        <begin position="391"/>
        <end position="444"/>
    </location>
</feature>
<dbReference type="FunFam" id="2.30.30.40:FF:000079">
    <property type="entry name" value="Mitogen-activated protein kinase kinase kinase"/>
    <property type="match status" value="1"/>
</dbReference>
<evidence type="ECO:0000256" key="15">
    <source>
        <dbReference type="PIRSR" id="PIRSR000556-2"/>
    </source>
</evidence>
<dbReference type="OMA" id="CNQRKKS"/>
<evidence type="ECO:0000256" key="8">
    <source>
        <dbReference type="ARBA" id="ARBA00022741"/>
    </source>
</evidence>
<dbReference type="Ensembl" id="ENSSBOT00000051280.1">
    <property type="protein sequence ID" value="ENSSBOP00000034359.1"/>
    <property type="gene ID" value="ENSSBOG00000033354.1"/>
</dbReference>
<dbReference type="Proteomes" id="UP000233220">
    <property type="component" value="Unplaced"/>
</dbReference>
<feature type="binding site" evidence="15 17">
    <location>
        <position position="125"/>
    </location>
    <ligand>
        <name>ATP</name>
        <dbReference type="ChEBI" id="CHEBI:30616"/>
    </ligand>
</feature>
<keyword evidence="5 13" id="KW-0723">Serine/threonine-protein kinase</keyword>
<dbReference type="Gene3D" id="1.10.510.10">
    <property type="entry name" value="Transferase(Phosphotransferase) domain 1"/>
    <property type="match status" value="1"/>
</dbReference>
<feature type="compositionally biased region" description="Basic residues" evidence="19">
    <location>
        <begin position="451"/>
        <end position="465"/>
    </location>
</feature>
<evidence type="ECO:0000256" key="18">
    <source>
        <dbReference type="SAM" id="Coils"/>
    </source>
</evidence>
<protein>
    <recommendedName>
        <fullName evidence="3 13">Mitogen-activated protein kinase kinase kinase</fullName>
        <ecNumber evidence="3 13">2.7.11.25</ecNumber>
    </recommendedName>
</protein>
<dbReference type="InterPro" id="IPR035779">
    <property type="entry name" value="MLK1-3_SH3"/>
</dbReference>
<feature type="region of interest" description="Disordered" evidence="19">
    <location>
        <begin position="451"/>
        <end position="585"/>
    </location>
</feature>
<dbReference type="Gene3D" id="2.30.30.40">
    <property type="entry name" value="SH3 Domains"/>
    <property type="match status" value="1"/>
</dbReference>
<keyword evidence="9 13" id="KW-0418">Kinase</keyword>
<evidence type="ECO:0000313" key="22">
    <source>
        <dbReference type="Ensembl" id="ENSSBOP00000034359.1"/>
    </source>
</evidence>
<dbReference type="FunFam" id="3.30.200.20:FF:000085">
    <property type="entry name" value="Mitogen-activated protein kinase kinase kinase"/>
    <property type="match status" value="1"/>
</dbReference>
<feature type="domain" description="Protein kinase" evidence="21">
    <location>
        <begin position="98"/>
        <end position="360"/>
    </location>
</feature>
<comment type="catalytic activity">
    <reaction evidence="12">
        <text>L-seryl-[protein] + ATP = O-phospho-L-seryl-[protein] + ADP + H(+)</text>
        <dbReference type="Rhea" id="RHEA:17989"/>
        <dbReference type="Rhea" id="RHEA-COMP:9863"/>
        <dbReference type="Rhea" id="RHEA-COMP:11604"/>
        <dbReference type="ChEBI" id="CHEBI:15378"/>
        <dbReference type="ChEBI" id="CHEBI:29999"/>
        <dbReference type="ChEBI" id="CHEBI:30616"/>
        <dbReference type="ChEBI" id="CHEBI:83421"/>
        <dbReference type="ChEBI" id="CHEBI:456216"/>
        <dbReference type="EC" id="2.7.11.25"/>
    </reaction>
</comment>
<feature type="compositionally biased region" description="Pro residues" evidence="19">
    <location>
        <begin position="892"/>
        <end position="906"/>
    </location>
</feature>
<dbReference type="InterPro" id="IPR001245">
    <property type="entry name" value="Ser-Thr/Tyr_kinase_cat_dom"/>
</dbReference>
<feature type="compositionally biased region" description="Polar residues" evidence="19">
    <location>
        <begin position="475"/>
        <end position="498"/>
    </location>
</feature>
<evidence type="ECO:0000256" key="12">
    <source>
        <dbReference type="ARBA" id="ARBA00048329"/>
    </source>
</evidence>
<dbReference type="GO" id="GO:0004706">
    <property type="term" value="F:JUN kinase kinase kinase activity"/>
    <property type="evidence" value="ECO:0007669"/>
    <property type="project" value="TreeGrafter"/>
</dbReference>
<keyword evidence="18" id="KW-0175">Coiled coil</keyword>
<evidence type="ECO:0000256" key="7">
    <source>
        <dbReference type="ARBA" id="ARBA00022737"/>
    </source>
</evidence>
<dbReference type="PIRSF" id="PIRSF000556">
    <property type="entry name" value="MAPKKK9_11"/>
    <property type="match status" value="1"/>
</dbReference>
<keyword evidence="10 13" id="KW-0067">ATP-binding</keyword>
<dbReference type="PROSITE" id="PS50011">
    <property type="entry name" value="PROTEIN_KINASE_DOM"/>
    <property type="match status" value="1"/>
</dbReference>
<evidence type="ECO:0000256" key="9">
    <source>
        <dbReference type="ARBA" id="ARBA00022777"/>
    </source>
</evidence>
<dbReference type="GO" id="GO:0043425">
    <property type="term" value="F:bHLH transcription factor binding"/>
    <property type="evidence" value="ECO:0007669"/>
    <property type="project" value="Ensembl"/>
</dbReference>
<dbReference type="GO" id="GO:0106310">
    <property type="term" value="F:protein serine kinase activity"/>
    <property type="evidence" value="ECO:0007669"/>
    <property type="project" value="RHEA"/>
</dbReference>
<dbReference type="SMART" id="SM00220">
    <property type="entry name" value="S_TKc"/>
    <property type="match status" value="1"/>
</dbReference>
<evidence type="ECO:0000256" key="6">
    <source>
        <dbReference type="ARBA" id="ARBA00022679"/>
    </source>
</evidence>
<dbReference type="InterPro" id="IPR011009">
    <property type="entry name" value="Kinase-like_dom_sf"/>
</dbReference>
<feature type="domain" description="SH3" evidence="20">
    <location>
        <begin position="16"/>
        <end position="81"/>
    </location>
</feature>
<dbReference type="InterPro" id="IPR016231">
    <property type="entry name" value="MLK1-4"/>
</dbReference>
<accession>A0A2K6UR21</accession>
<name>A0A2K6UR21_SAIBB</name>
<reference evidence="22" key="1">
    <citation type="submission" date="2025-08" db="UniProtKB">
        <authorList>
            <consortium name="Ensembl"/>
        </authorList>
    </citation>
    <scope>IDENTIFICATION</scope>
</reference>
<feature type="binding site" evidence="15">
    <location>
        <begin position="104"/>
        <end position="112"/>
    </location>
    <ligand>
        <name>ATP</name>
        <dbReference type="ChEBI" id="CHEBI:30616"/>
    </ligand>
</feature>
<dbReference type="STRING" id="39432.ENSSBOP00000034359"/>
<keyword evidence="6 13" id="KW-0808">Transferase</keyword>
<dbReference type="GO" id="GO:0046330">
    <property type="term" value="P:positive regulation of JNK cascade"/>
    <property type="evidence" value="ECO:0007669"/>
    <property type="project" value="Ensembl"/>
</dbReference>
<dbReference type="Gene3D" id="3.30.200.20">
    <property type="entry name" value="Phosphorylase Kinase, domain 1"/>
    <property type="match status" value="1"/>
</dbReference>
<dbReference type="InterPro" id="IPR001452">
    <property type="entry name" value="SH3_domain"/>
</dbReference>
<dbReference type="InterPro" id="IPR051681">
    <property type="entry name" value="Ser/Thr_Kinases-Pseudokinases"/>
</dbReference>
<dbReference type="GeneTree" id="ENSGT00940000160518"/>
<gene>
    <name evidence="22" type="primary">MAP3K10</name>
</gene>
<dbReference type="InterPro" id="IPR008271">
    <property type="entry name" value="Ser/Thr_kinase_AS"/>
</dbReference>
<dbReference type="PROSITE" id="PS00108">
    <property type="entry name" value="PROTEIN_KINASE_ST"/>
    <property type="match status" value="1"/>
</dbReference>
<comment type="catalytic activity">
    <reaction evidence="11 13">
        <text>L-threonyl-[protein] + ATP = O-phospho-L-threonyl-[protein] + ADP + H(+)</text>
        <dbReference type="Rhea" id="RHEA:46608"/>
        <dbReference type="Rhea" id="RHEA-COMP:11060"/>
        <dbReference type="Rhea" id="RHEA-COMP:11605"/>
        <dbReference type="ChEBI" id="CHEBI:15378"/>
        <dbReference type="ChEBI" id="CHEBI:30013"/>
        <dbReference type="ChEBI" id="CHEBI:30616"/>
        <dbReference type="ChEBI" id="CHEBI:61977"/>
        <dbReference type="ChEBI" id="CHEBI:456216"/>
        <dbReference type="EC" id="2.7.11.25"/>
    </reaction>
</comment>
<organism evidence="22 23">
    <name type="scientific">Saimiri boliviensis boliviensis</name>
    <name type="common">Bolivian squirrel monkey</name>
    <dbReference type="NCBI Taxonomy" id="39432"/>
    <lineage>
        <taxon>Eukaryota</taxon>
        <taxon>Metazoa</taxon>
        <taxon>Chordata</taxon>
        <taxon>Craniata</taxon>
        <taxon>Vertebrata</taxon>
        <taxon>Euteleostomi</taxon>
        <taxon>Mammalia</taxon>
        <taxon>Eutheria</taxon>
        <taxon>Euarchontoglires</taxon>
        <taxon>Primates</taxon>
        <taxon>Haplorrhini</taxon>
        <taxon>Platyrrhini</taxon>
        <taxon>Cebidae</taxon>
        <taxon>Saimiriinae</taxon>
        <taxon>Saimiri</taxon>
    </lineage>
</organism>
<evidence type="ECO:0000259" key="20">
    <source>
        <dbReference type="PROSITE" id="PS50002"/>
    </source>
</evidence>
<dbReference type="PANTHER" id="PTHR44329:SF39">
    <property type="entry name" value="MITOGEN-ACTIVATED PROTEIN KINASE KINASE KINASE 10"/>
    <property type="match status" value="1"/>
</dbReference>
<evidence type="ECO:0000256" key="1">
    <source>
        <dbReference type="ARBA" id="ARBA00001946"/>
    </source>
</evidence>
<dbReference type="PRINTS" id="PR00109">
    <property type="entry name" value="TYRKINASE"/>
</dbReference>
<feature type="compositionally biased region" description="Basic and acidic residues" evidence="19">
    <location>
        <begin position="547"/>
        <end position="558"/>
    </location>
</feature>
<feature type="compositionally biased region" description="Pro residues" evidence="19">
    <location>
        <begin position="752"/>
        <end position="767"/>
    </location>
</feature>
<comment type="similarity">
    <text evidence="2 13">Belongs to the protein kinase superfamily. STE Ser/Thr protein kinase family. MAP kinase kinase kinase subfamily.</text>
</comment>
<sequence>MEEEEGAAAKEWGTTPAGPVWTAVFDYEAAGDEELTLRRGDRVQVLSQDCAVSGDEGWWTGQLPSGRVGVFPSNYVAPGAPAAPAGLQLPQEIPFHELQLEEIIGVGGFGKVYRALWRGEEVAVKAARLDPEKDPAVTAEQVCQEARLFGALKHPNIIALRGACLKPPHLCLVMEYARGGALSRVLAGRRVPPHVLVNWAVQVARGMNYLHSDAPVPIIHRDLKSINILILEAIENHNLADTVLKITDFGLAREWHKTTKMSAAGTYAWMAPEVIRLSLFSKSSDVWSFGVLLWELLTGEVPYREIDALAVAYGVAMNKLTLPIPSTCPEPFARLLEECWDPDPHGRPDFGSILKQLEVIEQSALFQMPLESFHSLQEDWKLEIQHMFDDLRTKEKELRSREEELLRAAQEQRFQEEQLRRREQELAEREMDIVERELHLLMCQLSQEKPRVRKRKGNFKRSRLLKLREGGSHISLPSGTHPSPQNPPLSDQLASLASVTPVDCGGSSSGSSSGGSGTWSRGGPPKKEELVGGKKKGRTWGPSSTLQKERVGEERLKGLGEGSKQWSSSAPNLGKSPKHTPIAPGFASLNEMEEFAEAEDGGSSVPPSPYSTPSYLSVPLPAEPSPGARAPWEPTPSAHPARWGHGARRRCDLALLGCATLLGAVGLGADVAEARAACDSEEQRRWLDGLFFPRAGRFPRGLSPPARTHGRHDDAGLGLVPSVTLVSLSSVSDCNSTRSLLRSDSDEAAPAAPSPPPSPPAPTPSPSANPLVDLELESFKKDPRQSLTPTHVTAARAGAVSRGHRRTPSDGVLGQRGPPEPTAHGPGPRDPLDFPRLPDPQALFPARRRPPEFPGRPTTLTFAPRPRPAASRPRLDPWKLVSFGRTLTISPPSRPDTPESPGPPSMQPTLLDMDMEGQNQDSTVPLCGAHGSH</sequence>
<dbReference type="SUPFAM" id="SSF50044">
    <property type="entry name" value="SH3-domain"/>
    <property type="match status" value="1"/>
</dbReference>
<dbReference type="PROSITE" id="PS50002">
    <property type="entry name" value="SH3"/>
    <property type="match status" value="1"/>
</dbReference>
<evidence type="ECO:0000256" key="4">
    <source>
        <dbReference type="ARBA" id="ARBA00022443"/>
    </source>
</evidence>
<feature type="region of interest" description="Disordered" evidence="19">
    <location>
        <begin position="736"/>
        <end position="933"/>
    </location>
</feature>
<keyword evidence="7" id="KW-0677">Repeat</keyword>
<evidence type="ECO:0000256" key="11">
    <source>
        <dbReference type="ARBA" id="ARBA00047559"/>
    </source>
</evidence>
<keyword evidence="4 16" id="KW-0728">SH3 domain</keyword>
<dbReference type="GO" id="GO:0007224">
    <property type="term" value="P:smoothened signaling pathway"/>
    <property type="evidence" value="ECO:0007669"/>
    <property type="project" value="Ensembl"/>
</dbReference>
<evidence type="ECO:0000256" key="5">
    <source>
        <dbReference type="ARBA" id="ARBA00022527"/>
    </source>
</evidence>
<dbReference type="AlphaFoldDB" id="A0A2K6UR21"/>
<keyword evidence="8 13" id="KW-0547">Nucleotide-binding</keyword>
<dbReference type="GO" id="GO:0005737">
    <property type="term" value="C:cytoplasm"/>
    <property type="evidence" value="ECO:0007669"/>
    <property type="project" value="Ensembl"/>
</dbReference>
<dbReference type="PROSITE" id="PS00107">
    <property type="entry name" value="PROTEIN_KINASE_ATP"/>
    <property type="match status" value="1"/>
</dbReference>
<feature type="active site" description="Proton acceptor" evidence="14">
    <location>
        <position position="222"/>
    </location>
</feature>
<dbReference type="EC" id="2.7.11.25" evidence="3 13"/>